<keyword evidence="1" id="KW-1133">Transmembrane helix</keyword>
<dbReference type="KEGG" id="bgt:106063458"/>
<proteinExistence type="predicted"/>
<dbReference type="VEuPathDB" id="VectorBase:BGLB023529"/>
<dbReference type="EnsemblMetazoa" id="BGLB023529-RA">
    <property type="protein sequence ID" value="BGLB023529-PA"/>
    <property type="gene ID" value="BGLB023529"/>
</dbReference>
<accession>A0A2C9KU08</accession>
<reference evidence="2" key="1">
    <citation type="submission" date="2020-05" db="UniProtKB">
        <authorList>
            <consortium name="EnsemblMetazoa"/>
        </authorList>
    </citation>
    <scope>IDENTIFICATION</scope>
    <source>
        <strain evidence="2">BB02</strain>
    </source>
</reference>
<organism evidence="2 3">
    <name type="scientific">Biomphalaria glabrata</name>
    <name type="common">Bloodfluke planorb</name>
    <name type="synonym">Freshwater snail</name>
    <dbReference type="NCBI Taxonomy" id="6526"/>
    <lineage>
        <taxon>Eukaryota</taxon>
        <taxon>Metazoa</taxon>
        <taxon>Spiralia</taxon>
        <taxon>Lophotrochozoa</taxon>
        <taxon>Mollusca</taxon>
        <taxon>Gastropoda</taxon>
        <taxon>Heterobranchia</taxon>
        <taxon>Euthyneura</taxon>
        <taxon>Panpulmonata</taxon>
        <taxon>Hygrophila</taxon>
        <taxon>Lymnaeoidea</taxon>
        <taxon>Planorbidae</taxon>
        <taxon>Biomphalaria</taxon>
    </lineage>
</organism>
<sequence length="88" mass="10474">MNKNCPTEYGRYFIPVLLGAYVLFVQILMFNLLIALFNNAISENELQRDMIWRYQRFQLTMQYAESKILLPPFLPLFFFLIGKADNPF</sequence>
<dbReference type="InterPro" id="IPR050927">
    <property type="entry name" value="TRPM"/>
</dbReference>
<dbReference type="AlphaFoldDB" id="A0A2C9KU08"/>
<name>A0A2C9KU08_BIOGL</name>
<feature type="transmembrane region" description="Helical" evidence="1">
    <location>
        <begin position="12"/>
        <end position="41"/>
    </location>
</feature>
<dbReference type="GO" id="GO:0030001">
    <property type="term" value="P:metal ion transport"/>
    <property type="evidence" value="ECO:0007669"/>
    <property type="project" value="TreeGrafter"/>
</dbReference>
<evidence type="ECO:0008006" key="4">
    <source>
        <dbReference type="Google" id="ProtNLM"/>
    </source>
</evidence>
<dbReference type="Proteomes" id="UP000076420">
    <property type="component" value="Unassembled WGS sequence"/>
</dbReference>
<dbReference type="GO" id="GO:0005261">
    <property type="term" value="F:monoatomic cation channel activity"/>
    <property type="evidence" value="ECO:0007669"/>
    <property type="project" value="TreeGrafter"/>
</dbReference>
<dbReference type="PANTHER" id="PTHR13800">
    <property type="entry name" value="TRANSIENT RECEPTOR POTENTIAL CATION CHANNEL, SUBFAMILY M, MEMBER 6"/>
    <property type="match status" value="1"/>
</dbReference>
<keyword evidence="1" id="KW-0812">Transmembrane</keyword>
<evidence type="ECO:0000256" key="1">
    <source>
        <dbReference type="SAM" id="Phobius"/>
    </source>
</evidence>
<dbReference type="VEuPathDB" id="VectorBase:BGLAX_041480"/>
<evidence type="ECO:0000313" key="3">
    <source>
        <dbReference type="Proteomes" id="UP000076420"/>
    </source>
</evidence>
<feature type="transmembrane region" description="Helical" evidence="1">
    <location>
        <begin position="62"/>
        <end position="82"/>
    </location>
</feature>
<protein>
    <recommendedName>
        <fullName evidence="4">Ion transport domain-containing protein</fullName>
    </recommendedName>
</protein>
<dbReference type="PANTHER" id="PTHR13800:SF1">
    <property type="entry name" value="TRANSIENT RECEPTOR POTENTIAL CATION CHANNEL TRPM"/>
    <property type="match status" value="1"/>
</dbReference>
<evidence type="ECO:0000313" key="2">
    <source>
        <dbReference type="EnsemblMetazoa" id="BGLB023529-PA"/>
    </source>
</evidence>
<keyword evidence="1" id="KW-0472">Membrane</keyword>
<dbReference type="GO" id="GO:0005886">
    <property type="term" value="C:plasma membrane"/>
    <property type="evidence" value="ECO:0007669"/>
    <property type="project" value="TreeGrafter"/>
</dbReference>
<gene>
    <name evidence="2" type="primary">106063458</name>
</gene>